<reference evidence="4" key="1">
    <citation type="journal article" date="2013" name="Proc. Natl. Acad. Sci. U.S.A.">
        <title>Improving the coverage of the cyanobacterial phylum using diversity-driven genome sequencing.</title>
        <authorList>
            <person name="Shih P.M."/>
            <person name="Wu D."/>
            <person name="Latifi A."/>
            <person name="Axen S.D."/>
            <person name="Fewer D.P."/>
            <person name="Talla E."/>
            <person name="Calteau A."/>
            <person name="Cai F."/>
            <person name="Tandeau de Marsac N."/>
            <person name="Rippka R."/>
            <person name="Herdman M."/>
            <person name="Sivonen K."/>
            <person name="Coursin T."/>
            <person name="Laurent T."/>
            <person name="Goodwin L."/>
            <person name="Nolan M."/>
            <person name="Davenport K.W."/>
            <person name="Han C.S."/>
            <person name="Rubin E.M."/>
            <person name="Eisen J.A."/>
            <person name="Woyke T."/>
            <person name="Gugger M."/>
            <person name="Kerfeld C.A."/>
        </authorList>
    </citation>
    <scope>NUCLEOTIDE SEQUENCE [LARGE SCALE GENOMIC DNA]</scope>
    <source>
        <strain evidence="4">ATCC 27147 / PCC 6307</strain>
    </source>
</reference>
<sequence>MGSAAAFILGSLSTLSVSAPLYAQVPKDLHTLCLPAKDYQGCIRAQQGIPNEPTRSVIDQGAGLASGNSCPAGYAYVGMGNCQYVTCIYPSTDLGHDQLVAGKSKWGCKYNWLRGAGELRLGGATLRAGNNPECPPGEPMIGWNNTCETSGKGIDLSSPPITEPPRGNTLRRPTEL</sequence>
<keyword evidence="2" id="KW-0732">Signal</keyword>
<evidence type="ECO:0000256" key="1">
    <source>
        <dbReference type="SAM" id="MobiDB-lite"/>
    </source>
</evidence>
<dbReference type="HOGENOM" id="CLU_1522720_0_0_3"/>
<evidence type="ECO:0008006" key="5">
    <source>
        <dbReference type="Google" id="ProtNLM"/>
    </source>
</evidence>
<dbReference type="EMBL" id="CP003495">
    <property type="protein sequence ID" value="AFY28491.1"/>
    <property type="molecule type" value="Genomic_DNA"/>
</dbReference>
<feature type="chain" id="PRO_5003934542" description="Secreted protein" evidence="2">
    <location>
        <begin position="24"/>
        <end position="176"/>
    </location>
</feature>
<feature type="signal peptide" evidence="2">
    <location>
        <begin position="1"/>
        <end position="23"/>
    </location>
</feature>
<feature type="region of interest" description="Disordered" evidence="1">
    <location>
        <begin position="152"/>
        <end position="176"/>
    </location>
</feature>
<name>K9P6Z0_CYAGP</name>
<protein>
    <recommendedName>
        <fullName evidence="5">Secreted protein</fullName>
    </recommendedName>
</protein>
<dbReference type="AlphaFoldDB" id="K9P6Z0"/>
<evidence type="ECO:0000256" key="2">
    <source>
        <dbReference type="SAM" id="SignalP"/>
    </source>
</evidence>
<gene>
    <name evidence="3" type="ordered locus">Cyagr_1315</name>
</gene>
<dbReference type="eggNOG" id="ENOG502ZMR9">
    <property type="taxonomic scope" value="Bacteria"/>
</dbReference>
<proteinExistence type="predicted"/>
<accession>K9P6Z0</accession>
<dbReference type="KEGG" id="cgc:Cyagr_1315"/>
<evidence type="ECO:0000313" key="4">
    <source>
        <dbReference type="Proteomes" id="UP000010388"/>
    </source>
</evidence>
<evidence type="ECO:0000313" key="3">
    <source>
        <dbReference type="EMBL" id="AFY28491.1"/>
    </source>
</evidence>
<dbReference type="Proteomes" id="UP000010388">
    <property type="component" value="Chromosome"/>
</dbReference>
<organism evidence="3 4">
    <name type="scientific">Cyanobium gracile (strain ATCC 27147 / PCC 6307)</name>
    <dbReference type="NCBI Taxonomy" id="292564"/>
    <lineage>
        <taxon>Bacteria</taxon>
        <taxon>Bacillati</taxon>
        <taxon>Cyanobacteriota</taxon>
        <taxon>Cyanophyceae</taxon>
        <taxon>Synechococcales</taxon>
        <taxon>Prochlorococcaceae</taxon>
        <taxon>Cyanobium</taxon>
    </lineage>
</organism>